<dbReference type="Proteomes" id="UP000019116">
    <property type="component" value="Chromosome 7B"/>
</dbReference>
<reference evidence="8" key="2">
    <citation type="submission" date="2018-10" db="UniProtKB">
        <authorList>
            <consortium name="EnsemblPlants"/>
        </authorList>
    </citation>
    <scope>IDENTIFICATION</scope>
</reference>
<dbReference type="InterPro" id="IPR007117">
    <property type="entry name" value="Expansin_CBD"/>
</dbReference>
<evidence type="ECO:0000313" key="8">
    <source>
        <dbReference type="EnsemblPlants" id="TraesCS7B02G469100.1"/>
    </source>
</evidence>
<dbReference type="OMA" id="ENCHPCG"/>
<feature type="domain" description="Expansin-like EG45" evidence="6">
    <location>
        <begin position="392"/>
        <end position="507"/>
    </location>
</feature>
<dbReference type="PANTHER" id="PTHR31692">
    <property type="entry name" value="EXPANSIN-B3"/>
    <property type="match status" value="1"/>
</dbReference>
<dbReference type="PROSITE" id="PS50843">
    <property type="entry name" value="EXPANSIN_CBD"/>
    <property type="match status" value="2"/>
</dbReference>
<evidence type="ECO:0000259" key="6">
    <source>
        <dbReference type="PROSITE" id="PS50842"/>
    </source>
</evidence>
<evidence type="ECO:0008006" key="10">
    <source>
        <dbReference type="Google" id="ProtNLM"/>
    </source>
</evidence>
<dbReference type="Gene3D" id="2.40.40.10">
    <property type="entry name" value="RlpA-like domain"/>
    <property type="match status" value="2"/>
</dbReference>
<dbReference type="Gramene" id="TraesROB_scaffold_006641_01G000300.1">
    <property type="protein sequence ID" value="TraesROB_scaffold_006641_01G000300.1"/>
    <property type="gene ID" value="TraesROB_scaffold_006641_01G000300"/>
</dbReference>
<dbReference type="Gramene" id="TraesCS7B03G1262100.1">
    <property type="protein sequence ID" value="TraesCS7B03G1262100.1.CDS"/>
    <property type="gene ID" value="TraesCS7B03G1262100"/>
</dbReference>
<evidence type="ECO:0000256" key="1">
    <source>
        <dbReference type="ARBA" id="ARBA00004613"/>
    </source>
</evidence>
<evidence type="ECO:0000256" key="4">
    <source>
        <dbReference type="ARBA" id="ARBA00022729"/>
    </source>
</evidence>
<organism evidence="8">
    <name type="scientific">Triticum aestivum</name>
    <name type="common">Wheat</name>
    <dbReference type="NCBI Taxonomy" id="4565"/>
    <lineage>
        <taxon>Eukaryota</taxon>
        <taxon>Viridiplantae</taxon>
        <taxon>Streptophyta</taxon>
        <taxon>Embryophyta</taxon>
        <taxon>Tracheophyta</taxon>
        <taxon>Spermatophyta</taxon>
        <taxon>Magnoliopsida</taxon>
        <taxon>Liliopsida</taxon>
        <taxon>Poales</taxon>
        <taxon>Poaceae</taxon>
        <taxon>BOP clade</taxon>
        <taxon>Pooideae</taxon>
        <taxon>Triticodae</taxon>
        <taxon>Triticeae</taxon>
        <taxon>Triticinae</taxon>
        <taxon>Triticum</taxon>
    </lineage>
</organism>
<dbReference type="InterPro" id="IPR007112">
    <property type="entry name" value="Expansin/allergen_DPBB_dom"/>
</dbReference>
<dbReference type="SUPFAM" id="SSF50685">
    <property type="entry name" value="Barwin-like endoglucanases"/>
    <property type="match status" value="2"/>
</dbReference>
<dbReference type="EnsemblPlants" id="TraesCS7B02G469100.1">
    <property type="protein sequence ID" value="TraesCS7B02G469100.1"/>
    <property type="gene ID" value="TraesCS7B02G469100"/>
</dbReference>
<keyword evidence="9" id="KW-1185">Reference proteome</keyword>
<feature type="signal peptide" evidence="5">
    <location>
        <begin position="1"/>
        <end position="22"/>
    </location>
</feature>
<feature type="domain" description="Expansin-like EG45" evidence="6">
    <location>
        <begin position="52"/>
        <end position="167"/>
    </location>
</feature>
<dbReference type="STRING" id="4565.A0A3B6SQA3"/>
<evidence type="ECO:0000313" key="9">
    <source>
        <dbReference type="Proteomes" id="UP000019116"/>
    </source>
</evidence>
<dbReference type="SMR" id="A0A3B6SQA3"/>
<dbReference type="InterPro" id="IPR036749">
    <property type="entry name" value="Expansin_CBD_sf"/>
</dbReference>
<evidence type="ECO:0000256" key="3">
    <source>
        <dbReference type="ARBA" id="ARBA00022525"/>
    </source>
</evidence>
<feature type="domain" description="Expansin-like CBD" evidence="7">
    <location>
        <begin position="182"/>
        <end position="280"/>
    </location>
</feature>
<feature type="chain" id="PRO_5043180873" description="Expansin-like EG45 domain-containing protein" evidence="5">
    <location>
        <begin position="23"/>
        <end position="644"/>
    </location>
</feature>
<dbReference type="OrthoDB" id="681754at2759"/>
<comment type="similarity">
    <text evidence="2">Belongs to the expansin family. Expansin B subfamily.</text>
</comment>
<keyword evidence="4 5" id="KW-0732">Signal</keyword>
<dbReference type="Pfam" id="PF01357">
    <property type="entry name" value="Expansin_C"/>
    <property type="match status" value="2"/>
</dbReference>
<dbReference type="Gramene" id="TraesWEE_scaffold_002016_01G000300.1">
    <property type="protein sequence ID" value="TraesWEE_scaffold_002016_01G000300.1"/>
    <property type="gene ID" value="TraesWEE_scaffold_002016_01G000300"/>
</dbReference>
<dbReference type="Gramene" id="TraesCS7B02G469100.1">
    <property type="protein sequence ID" value="TraesCS7B02G469100.1"/>
    <property type="gene ID" value="TraesCS7B02G469100"/>
</dbReference>
<comment type="subcellular location">
    <subcellularLocation>
        <location evidence="1">Secreted</location>
    </subcellularLocation>
</comment>
<dbReference type="InterPro" id="IPR009009">
    <property type="entry name" value="RlpA-like_DPBB"/>
</dbReference>
<dbReference type="SUPFAM" id="SSF49590">
    <property type="entry name" value="PHL pollen allergen"/>
    <property type="match status" value="2"/>
</dbReference>
<sequence>MAAAVAFPHLLLFLVLVSPVACYSASPSYRCDWCPRRSTVSLLPPEASALNGAACGYGDTAAVAELTNAGFHIAAVNAGFFRQGQACGACYQLRCRGRSACAKDGVKVVIVADVPETNSTGRGGRFMINKDAFAALTTAGGGGQLASLVDAAVDVDFRRIPCAYKGKNLAVRVEETSSRDKGHLAVRFLYQGGQTDIVAVEVAQAEIPGATTQSAAAPSPTTWQYTTPREGSLGVWRTSRAPAGPLRLRLVVTAGSGGKWLRTDGAVLPAEWQAGAVYYTGLRVTDVAANTCGGASCSASGDGDEEENMPMATPYQAGVVNYTCPPVRRNPHRSTDHGAPSLLVLVLAVAAALALSLPVRASGTPSSSYRCGWCTRRSIASLLPLYVGVLTSAACGYGDPAKLAAVGGFHIAAVSAGFFRGGRACGACYQLRCRDRSACAEGGVKVIISDVAKPATGTNRTGGSQFQLTKDAFAALTASRDDGQLGSLVDTAVDVDFRRIPCAYKSKNLAVRVDETSSRDKGHLALRFLYQGGQTNITTVEVAQAATPDAAQSAAAPSPTKWQYMTWREGSPGVWRTSHAPAGPLQVRVVVTAGSVGKWLCADGAVLPAEWQPGTVYDTGLRVTDVAAHTCSCASTSGDDGEEE</sequence>
<dbReference type="PANTHER" id="PTHR31692:SF25">
    <property type="entry name" value="EXPANSIN-LIKE A4"/>
    <property type="match status" value="1"/>
</dbReference>
<dbReference type="AlphaFoldDB" id="A0A3B6SQA3"/>
<name>A0A3B6SQA3_WHEAT</name>
<dbReference type="GO" id="GO:0005576">
    <property type="term" value="C:extracellular region"/>
    <property type="evidence" value="ECO:0007669"/>
    <property type="project" value="UniProtKB-SubCell"/>
</dbReference>
<accession>A0A3B6SQA3</accession>
<dbReference type="PROSITE" id="PS50842">
    <property type="entry name" value="EXPANSIN_EG45"/>
    <property type="match status" value="2"/>
</dbReference>
<dbReference type="Pfam" id="PF03330">
    <property type="entry name" value="DPBB_1"/>
    <property type="match status" value="1"/>
</dbReference>
<protein>
    <recommendedName>
        <fullName evidence="10">Expansin-like EG45 domain-containing protein</fullName>
    </recommendedName>
</protein>
<keyword evidence="3" id="KW-0964">Secreted</keyword>
<evidence type="ECO:0000256" key="5">
    <source>
        <dbReference type="SAM" id="SignalP"/>
    </source>
</evidence>
<proteinExistence type="inferred from homology"/>
<dbReference type="InterPro" id="IPR036908">
    <property type="entry name" value="RlpA-like_sf"/>
</dbReference>
<dbReference type="Gene3D" id="2.60.40.760">
    <property type="entry name" value="Expansin, cellulose-binding-like domain"/>
    <property type="match status" value="2"/>
</dbReference>
<evidence type="ECO:0000259" key="7">
    <source>
        <dbReference type="PROSITE" id="PS50843"/>
    </source>
</evidence>
<reference evidence="8" key="1">
    <citation type="submission" date="2018-08" db="EMBL/GenBank/DDBJ databases">
        <authorList>
            <person name="Rossello M."/>
        </authorList>
    </citation>
    <scope>NUCLEOTIDE SEQUENCE [LARGE SCALE GENOMIC DNA]</scope>
    <source>
        <strain evidence="8">cv. Chinese Spring</strain>
    </source>
</reference>
<feature type="domain" description="Expansin-like CBD" evidence="7">
    <location>
        <begin position="522"/>
        <end position="619"/>
    </location>
</feature>
<evidence type="ECO:0000256" key="2">
    <source>
        <dbReference type="ARBA" id="ARBA00005650"/>
    </source>
</evidence>